<proteinExistence type="predicted"/>
<name>A0ABW4ZUG2_9BACL</name>
<sequence>MRTTKRRVLWVAVLLALLAVSAGGYVWWEQTAIKYERITNAKRV</sequence>
<comment type="caution">
    <text evidence="1">The sequence shown here is derived from an EMBL/GenBank/DDBJ whole genome shotgun (WGS) entry which is preliminary data.</text>
</comment>
<dbReference type="EMBL" id="JBHUIO010000002">
    <property type="protein sequence ID" value="MFD2168860.1"/>
    <property type="molecule type" value="Genomic_DNA"/>
</dbReference>
<gene>
    <name evidence="1" type="ORF">ACFSOY_02350</name>
</gene>
<reference evidence="2" key="1">
    <citation type="journal article" date="2019" name="Int. J. Syst. Evol. Microbiol.">
        <title>The Global Catalogue of Microorganisms (GCM) 10K type strain sequencing project: providing services to taxonomists for standard genome sequencing and annotation.</title>
        <authorList>
            <consortium name="The Broad Institute Genomics Platform"/>
            <consortium name="The Broad Institute Genome Sequencing Center for Infectious Disease"/>
            <person name="Wu L."/>
            <person name="Ma J."/>
        </authorList>
    </citation>
    <scope>NUCLEOTIDE SEQUENCE [LARGE SCALE GENOMIC DNA]</scope>
    <source>
        <strain evidence="2">CGMCC 1.13574</strain>
    </source>
</reference>
<evidence type="ECO:0000313" key="1">
    <source>
        <dbReference type="EMBL" id="MFD2168860.1"/>
    </source>
</evidence>
<organism evidence="1 2">
    <name type="scientific">Tumebacillus lipolyticus</name>
    <dbReference type="NCBI Taxonomy" id="1280370"/>
    <lineage>
        <taxon>Bacteria</taxon>
        <taxon>Bacillati</taxon>
        <taxon>Bacillota</taxon>
        <taxon>Bacilli</taxon>
        <taxon>Bacillales</taxon>
        <taxon>Alicyclobacillaceae</taxon>
        <taxon>Tumebacillus</taxon>
    </lineage>
</organism>
<dbReference type="Proteomes" id="UP001597343">
    <property type="component" value="Unassembled WGS sequence"/>
</dbReference>
<evidence type="ECO:0000313" key="2">
    <source>
        <dbReference type="Proteomes" id="UP001597343"/>
    </source>
</evidence>
<dbReference type="RefSeq" id="WP_386043919.1">
    <property type="nucleotide sequence ID" value="NZ_JBHUIO010000002.1"/>
</dbReference>
<keyword evidence="2" id="KW-1185">Reference proteome</keyword>
<protein>
    <submittedName>
        <fullName evidence="1">Uncharacterized protein</fullName>
    </submittedName>
</protein>
<accession>A0ABW4ZUG2</accession>